<dbReference type="EMBL" id="AOGE01000129">
    <property type="protein sequence ID" value="ELT46236.1"/>
    <property type="molecule type" value="Genomic_DNA"/>
</dbReference>
<comment type="caution">
    <text evidence="2">The sequence shown here is derived from an EMBL/GenBank/DDBJ whole genome shotgun (WGS) entry which is preliminary data.</text>
</comment>
<dbReference type="GO" id="GO:0006313">
    <property type="term" value="P:DNA transposition"/>
    <property type="evidence" value="ECO:0007669"/>
    <property type="project" value="InterPro"/>
</dbReference>
<dbReference type="GO" id="GO:0003677">
    <property type="term" value="F:DNA binding"/>
    <property type="evidence" value="ECO:0007669"/>
    <property type="project" value="InterPro"/>
</dbReference>
<organism evidence="2 3">
    <name type="scientific">Brucella intermedia M86</name>
    <dbReference type="NCBI Taxonomy" id="1234597"/>
    <lineage>
        <taxon>Bacteria</taxon>
        <taxon>Pseudomonadati</taxon>
        <taxon>Pseudomonadota</taxon>
        <taxon>Alphaproteobacteria</taxon>
        <taxon>Hyphomicrobiales</taxon>
        <taxon>Brucellaceae</taxon>
        <taxon>Brucella/Ochrobactrum group</taxon>
        <taxon>Brucella</taxon>
    </lineage>
</organism>
<sequence length="199" mass="21670">MVDDTTLYVGLDVSKEKIAVGLAEAGRKGEVRYYGEIANRADTVRKFVDKLAGRHERLCFCYEAGPTGYGLYRQLSGLGHECLVVAPSLIPTRPGLQIKTDRRDAVALAALLRAGNCHPSGFPTRRMRPCAIFAGRGKRRSLICDGHASISCHFCSATAGSSRAGLIGQKHIETGWRPRGSIIGRSRSPWKNIFVPSSK</sequence>
<dbReference type="GO" id="GO:0004803">
    <property type="term" value="F:transposase activity"/>
    <property type="evidence" value="ECO:0007669"/>
    <property type="project" value="InterPro"/>
</dbReference>
<protein>
    <submittedName>
        <fullName evidence="2">Transposase IS116/IS110/IS902 family protein</fullName>
    </submittedName>
</protein>
<evidence type="ECO:0000313" key="3">
    <source>
        <dbReference type="Proteomes" id="UP000011971"/>
    </source>
</evidence>
<gene>
    <name evidence="2" type="ORF">D584_25819</name>
</gene>
<name>M5JTI0_9HYPH</name>
<evidence type="ECO:0000313" key="2">
    <source>
        <dbReference type="EMBL" id="ELT46236.1"/>
    </source>
</evidence>
<proteinExistence type="predicted"/>
<dbReference type="InterPro" id="IPR002525">
    <property type="entry name" value="Transp_IS110-like_N"/>
</dbReference>
<reference evidence="2 3" key="1">
    <citation type="journal article" date="2013" name="Gut Pathog.">
        <title>Draft genome of Ochrobactrum intermedium strain M86 isolated from non-ulcer dyspeptic individual from India.</title>
        <authorList>
            <person name="Kulkarni G."/>
            <person name="Dhotre D."/>
            <person name="Dharne M."/>
            <person name="Shetty S."/>
            <person name="Chowdhury S."/>
            <person name="Misra V."/>
            <person name="Misra S."/>
            <person name="Patole M."/>
            <person name="Shouche Y."/>
        </authorList>
    </citation>
    <scope>NUCLEOTIDE SEQUENCE [LARGE SCALE GENOMIC DNA]</scope>
    <source>
        <strain evidence="2 3">M86</strain>
    </source>
</reference>
<accession>M5JTI0</accession>
<dbReference type="AlphaFoldDB" id="M5JTI0"/>
<dbReference type="PATRIC" id="fig|1234597.4.peg.5290"/>
<dbReference type="Pfam" id="PF01548">
    <property type="entry name" value="DEDD_Tnp_IS110"/>
    <property type="match status" value="1"/>
</dbReference>
<dbReference type="Proteomes" id="UP000011971">
    <property type="component" value="Unassembled WGS sequence"/>
</dbReference>
<feature type="domain" description="Transposase IS110-like N-terminal" evidence="1">
    <location>
        <begin position="9"/>
        <end position="123"/>
    </location>
</feature>
<evidence type="ECO:0000259" key="1">
    <source>
        <dbReference type="Pfam" id="PF01548"/>
    </source>
</evidence>